<evidence type="ECO:0000259" key="4">
    <source>
        <dbReference type="Pfam" id="PF01494"/>
    </source>
</evidence>
<dbReference type="AlphaFoldDB" id="A0A2M9CLV6"/>
<protein>
    <submittedName>
        <fullName evidence="5">2-polyprenyl-6-methoxyphenol hydroxylase-like FAD-dependent oxidoreductase</fullName>
    </submittedName>
</protein>
<dbReference type="PANTHER" id="PTHR43004">
    <property type="entry name" value="TRK SYSTEM POTASSIUM UPTAKE PROTEIN"/>
    <property type="match status" value="1"/>
</dbReference>
<comment type="cofactor">
    <cofactor evidence="1">
        <name>FAD</name>
        <dbReference type="ChEBI" id="CHEBI:57692"/>
    </cofactor>
</comment>
<dbReference type="EMBL" id="PGFF01000001">
    <property type="protein sequence ID" value="PJJ72883.1"/>
    <property type="molecule type" value="Genomic_DNA"/>
</dbReference>
<dbReference type="Proteomes" id="UP000228758">
    <property type="component" value="Unassembled WGS sequence"/>
</dbReference>
<dbReference type="InterPro" id="IPR036188">
    <property type="entry name" value="FAD/NAD-bd_sf"/>
</dbReference>
<feature type="domain" description="FAD-binding" evidence="4">
    <location>
        <begin position="7"/>
        <end position="341"/>
    </location>
</feature>
<evidence type="ECO:0000313" key="6">
    <source>
        <dbReference type="Proteomes" id="UP000228758"/>
    </source>
</evidence>
<keyword evidence="2" id="KW-0285">Flavoprotein</keyword>
<proteinExistence type="predicted"/>
<dbReference type="InterPro" id="IPR050641">
    <property type="entry name" value="RIFMO-like"/>
</dbReference>
<evidence type="ECO:0000256" key="3">
    <source>
        <dbReference type="ARBA" id="ARBA00022827"/>
    </source>
</evidence>
<dbReference type="RefSeq" id="WP_100365025.1">
    <property type="nucleotide sequence ID" value="NZ_PGFF01000001.1"/>
</dbReference>
<dbReference type="SUPFAM" id="SSF51905">
    <property type="entry name" value="FAD/NAD(P)-binding domain"/>
    <property type="match status" value="1"/>
</dbReference>
<dbReference type="OrthoDB" id="4246007at2"/>
<evidence type="ECO:0000256" key="1">
    <source>
        <dbReference type="ARBA" id="ARBA00001974"/>
    </source>
</evidence>
<keyword evidence="6" id="KW-1185">Reference proteome</keyword>
<dbReference type="InterPro" id="IPR002938">
    <property type="entry name" value="FAD-bd"/>
</dbReference>
<organism evidence="5 6">
    <name type="scientific">Diaminobutyricimonas aerilata</name>
    <dbReference type="NCBI Taxonomy" id="1162967"/>
    <lineage>
        <taxon>Bacteria</taxon>
        <taxon>Bacillati</taxon>
        <taxon>Actinomycetota</taxon>
        <taxon>Actinomycetes</taxon>
        <taxon>Micrococcales</taxon>
        <taxon>Microbacteriaceae</taxon>
        <taxon>Diaminobutyricimonas</taxon>
    </lineage>
</organism>
<dbReference type="GO" id="GO:0071949">
    <property type="term" value="F:FAD binding"/>
    <property type="evidence" value="ECO:0007669"/>
    <property type="project" value="InterPro"/>
</dbReference>
<sequence length="504" mass="55648">MGEIDDDTDVLIVGAGPTGLMMANCLSRLGVRFVLIDGKTEPTRESRALVLQARTMEIYDQLGLVDRVLERAKRVDALTPGFESTAFRRVDISRLSAGLSRFPALFVLEQSANERMLVDALEERGESVRWATALDDLRDDGAGVTATVRTDHGTSTIRARYCVGADGGSSRVRESAGIPFDGTTNQHTFYVADAVGVTGLERGVNIRFGTSDFLLAFPMAGRHDYRLIGVVRNAEMPAVAERHVRERLRRFFGVDYRESRWFSTYRVHHRVAREFRRGAVFLAGDAAHVHSPVGAQGMNTGLQDAHNLAAKMADVVLHGAPDASLDRYEAERRPVAQRLIATTDAVFDVVTSDRAVARTFRRVALRAVAPIAPALVPRLPGASRFFGYVSQTRIHYWMRDEAKAERNGRRGTVVGRRLPTGPEEAEQLRSMRWQVHVYGDVPPGAVESAASRLGVPVHHHEQVPDHRLRRGWFHLVRPDGFVAAAAPAERADRLATALPWNAGA</sequence>
<keyword evidence="3" id="KW-0274">FAD</keyword>
<dbReference type="Gene3D" id="3.50.50.60">
    <property type="entry name" value="FAD/NAD(P)-binding domain"/>
    <property type="match status" value="1"/>
</dbReference>
<dbReference type="Gene3D" id="3.30.70.2450">
    <property type="match status" value="1"/>
</dbReference>
<evidence type="ECO:0000256" key="2">
    <source>
        <dbReference type="ARBA" id="ARBA00022630"/>
    </source>
</evidence>
<comment type="caution">
    <text evidence="5">The sequence shown here is derived from an EMBL/GenBank/DDBJ whole genome shotgun (WGS) entry which is preliminary data.</text>
</comment>
<dbReference type="GO" id="GO:0016709">
    <property type="term" value="F:oxidoreductase activity, acting on paired donors, with incorporation or reduction of molecular oxygen, NAD(P)H as one donor, and incorporation of one atom of oxygen"/>
    <property type="evidence" value="ECO:0007669"/>
    <property type="project" value="UniProtKB-ARBA"/>
</dbReference>
<dbReference type="PRINTS" id="PR00420">
    <property type="entry name" value="RNGMNOXGNASE"/>
</dbReference>
<dbReference type="Pfam" id="PF01494">
    <property type="entry name" value="FAD_binding_3"/>
    <property type="match status" value="1"/>
</dbReference>
<name>A0A2M9CLV6_9MICO</name>
<dbReference type="PANTHER" id="PTHR43004:SF19">
    <property type="entry name" value="BINDING MONOOXYGENASE, PUTATIVE (JCVI)-RELATED"/>
    <property type="match status" value="1"/>
</dbReference>
<gene>
    <name evidence="5" type="ORF">CLV46_2460</name>
</gene>
<evidence type="ECO:0000313" key="5">
    <source>
        <dbReference type="EMBL" id="PJJ72883.1"/>
    </source>
</evidence>
<accession>A0A2M9CLV6</accession>
<reference evidence="5 6" key="1">
    <citation type="submission" date="2017-11" db="EMBL/GenBank/DDBJ databases">
        <title>Genomic Encyclopedia of Archaeal and Bacterial Type Strains, Phase II (KMG-II): From Individual Species to Whole Genera.</title>
        <authorList>
            <person name="Goeker M."/>
        </authorList>
    </citation>
    <scope>NUCLEOTIDE SEQUENCE [LARGE SCALE GENOMIC DNA]</scope>
    <source>
        <strain evidence="5 6">DSM 27393</strain>
    </source>
</reference>